<name>A0A8H7U706_9FUNG</name>
<reference evidence="2" key="1">
    <citation type="submission" date="2020-12" db="EMBL/GenBank/DDBJ databases">
        <title>Metabolic potential, ecology and presence of endohyphal bacteria is reflected in genomic diversity of Mucoromycotina.</title>
        <authorList>
            <person name="Muszewska A."/>
            <person name="Okrasinska A."/>
            <person name="Steczkiewicz K."/>
            <person name="Drgas O."/>
            <person name="Orlowska M."/>
            <person name="Perlinska-Lenart U."/>
            <person name="Aleksandrzak-Piekarczyk T."/>
            <person name="Szatraj K."/>
            <person name="Zielenkiewicz U."/>
            <person name="Pilsyk S."/>
            <person name="Malc E."/>
            <person name="Mieczkowski P."/>
            <person name="Kruszewska J.S."/>
            <person name="Biernat P."/>
            <person name="Pawlowska J."/>
        </authorList>
    </citation>
    <scope>NUCLEOTIDE SEQUENCE</scope>
    <source>
        <strain evidence="2">WA0000051536</strain>
    </source>
</reference>
<feature type="compositionally biased region" description="Basic and acidic residues" evidence="1">
    <location>
        <begin position="48"/>
        <end position="79"/>
    </location>
</feature>
<feature type="region of interest" description="Disordered" evidence="1">
    <location>
        <begin position="39"/>
        <end position="93"/>
    </location>
</feature>
<sequence>MVVINIEEDNQLTCAMLLGLATKQNARASSMAYSLLPEPTRNDSAYMTDKDQQRERFESHKRETKERRLTLNTARDEPHVPYCQNRNVVPNPN</sequence>
<accession>A0A8H7U706</accession>
<evidence type="ECO:0000313" key="3">
    <source>
        <dbReference type="Proteomes" id="UP000612746"/>
    </source>
</evidence>
<feature type="compositionally biased region" description="Polar residues" evidence="1">
    <location>
        <begin position="84"/>
        <end position="93"/>
    </location>
</feature>
<proteinExistence type="predicted"/>
<gene>
    <name evidence="2" type="ORF">INT44_002656</name>
</gene>
<evidence type="ECO:0000313" key="2">
    <source>
        <dbReference type="EMBL" id="KAG2172641.1"/>
    </source>
</evidence>
<comment type="caution">
    <text evidence="2">The sequence shown here is derived from an EMBL/GenBank/DDBJ whole genome shotgun (WGS) entry which is preliminary data.</text>
</comment>
<organism evidence="2 3">
    <name type="scientific">Umbelopsis vinacea</name>
    <dbReference type="NCBI Taxonomy" id="44442"/>
    <lineage>
        <taxon>Eukaryota</taxon>
        <taxon>Fungi</taxon>
        <taxon>Fungi incertae sedis</taxon>
        <taxon>Mucoromycota</taxon>
        <taxon>Mucoromycotina</taxon>
        <taxon>Umbelopsidomycetes</taxon>
        <taxon>Umbelopsidales</taxon>
        <taxon>Umbelopsidaceae</taxon>
        <taxon>Umbelopsis</taxon>
    </lineage>
</organism>
<dbReference type="AlphaFoldDB" id="A0A8H7U706"/>
<protein>
    <submittedName>
        <fullName evidence="2">Uncharacterized protein</fullName>
    </submittedName>
</protein>
<dbReference type="EMBL" id="JAEPRA010000022">
    <property type="protein sequence ID" value="KAG2172641.1"/>
    <property type="molecule type" value="Genomic_DNA"/>
</dbReference>
<keyword evidence="3" id="KW-1185">Reference proteome</keyword>
<dbReference type="Proteomes" id="UP000612746">
    <property type="component" value="Unassembled WGS sequence"/>
</dbReference>
<evidence type="ECO:0000256" key="1">
    <source>
        <dbReference type="SAM" id="MobiDB-lite"/>
    </source>
</evidence>